<keyword evidence="7" id="KW-1185">Reference proteome</keyword>
<dbReference type="AlphaFoldDB" id="F0ZN49"/>
<evidence type="ECO:0000313" key="7">
    <source>
        <dbReference type="Proteomes" id="UP000001064"/>
    </source>
</evidence>
<comment type="subcellular location">
    <subcellularLocation>
        <location evidence="1">Lysosome membrane</location>
    </subcellularLocation>
</comment>
<dbReference type="VEuPathDB" id="AmoebaDB:DICPUDRAFT_34686"/>
<dbReference type="InterPro" id="IPR032143">
    <property type="entry name" value="BORCS7"/>
</dbReference>
<keyword evidence="4" id="KW-0472">Membrane</keyword>
<sequence>MPIAFSRSRATSSSASVDPAVIKKKELTELGEKIINDIGKATKSMIKHSNVHDNMMIISKSFAAHEGNIAQTEELIKQMSALSKELSNQVGLLQSSLDSMEPLNNNIVNTSQSIHRIAPCSKPHF</sequence>
<evidence type="ECO:0000256" key="3">
    <source>
        <dbReference type="ARBA" id="ARBA00022295"/>
    </source>
</evidence>
<dbReference type="InParanoid" id="F0ZN49"/>
<organism evidence="6 7">
    <name type="scientific">Dictyostelium purpureum</name>
    <name type="common">Slime mold</name>
    <dbReference type="NCBI Taxonomy" id="5786"/>
    <lineage>
        <taxon>Eukaryota</taxon>
        <taxon>Amoebozoa</taxon>
        <taxon>Evosea</taxon>
        <taxon>Eumycetozoa</taxon>
        <taxon>Dictyostelia</taxon>
        <taxon>Dictyosteliales</taxon>
        <taxon>Dictyosteliaceae</taxon>
        <taxon>Dictyostelium</taxon>
    </lineage>
</organism>
<evidence type="ECO:0000256" key="2">
    <source>
        <dbReference type="ARBA" id="ARBA00005433"/>
    </source>
</evidence>
<comment type="similarity">
    <text evidence="2">Belongs to the BORCS7 family.</text>
</comment>
<dbReference type="RefSeq" id="XP_003288841.1">
    <property type="nucleotide sequence ID" value="XM_003288793.1"/>
</dbReference>
<dbReference type="EMBL" id="GL871090">
    <property type="protein sequence ID" value="EGC34616.1"/>
    <property type="molecule type" value="Genomic_DNA"/>
</dbReference>
<dbReference type="Proteomes" id="UP000001064">
    <property type="component" value="Unassembled WGS sequence"/>
</dbReference>
<accession>F0ZN49</accession>
<proteinExistence type="inferred from homology"/>
<dbReference type="OMA" id="VHENIMT"/>
<dbReference type="GeneID" id="10499447"/>
<dbReference type="GO" id="GO:0005765">
    <property type="term" value="C:lysosomal membrane"/>
    <property type="evidence" value="ECO:0007669"/>
    <property type="project" value="UniProtKB-SubCell"/>
</dbReference>
<protein>
    <recommendedName>
        <fullName evidence="3">BLOC-1-related complex subunit 7</fullName>
    </recommendedName>
</protein>
<gene>
    <name evidence="6" type="ORF">DICPUDRAFT_34686</name>
</gene>
<dbReference type="KEGG" id="dpp:DICPUDRAFT_34686"/>
<reference evidence="7" key="1">
    <citation type="journal article" date="2011" name="Genome Biol.">
        <title>Comparative genomics of the social amoebae Dictyostelium discoideum and Dictyostelium purpureum.</title>
        <authorList>
            <consortium name="US DOE Joint Genome Institute (JGI-PGF)"/>
            <person name="Sucgang R."/>
            <person name="Kuo A."/>
            <person name="Tian X."/>
            <person name="Salerno W."/>
            <person name="Parikh A."/>
            <person name="Feasley C.L."/>
            <person name="Dalin E."/>
            <person name="Tu H."/>
            <person name="Huang E."/>
            <person name="Barry K."/>
            <person name="Lindquist E."/>
            <person name="Shapiro H."/>
            <person name="Bruce D."/>
            <person name="Schmutz J."/>
            <person name="Salamov A."/>
            <person name="Fey P."/>
            <person name="Gaudet P."/>
            <person name="Anjard C."/>
            <person name="Babu M.M."/>
            <person name="Basu S."/>
            <person name="Bushmanova Y."/>
            <person name="van der Wel H."/>
            <person name="Katoh-Kurasawa M."/>
            <person name="Dinh C."/>
            <person name="Coutinho P.M."/>
            <person name="Saito T."/>
            <person name="Elias M."/>
            <person name="Schaap P."/>
            <person name="Kay R.R."/>
            <person name="Henrissat B."/>
            <person name="Eichinger L."/>
            <person name="Rivero F."/>
            <person name="Putnam N.H."/>
            <person name="West C.M."/>
            <person name="Loomis W.F."/>
            <person name="Chisholm R.L."/>
            <person name="Shaulsky G."/>
            <person name="Strassmann J.E."/>
            <person name="Queller D.C."/>
            <person name="Kuspa A."/>
            <person name="Grigoriev I.V."/>
        </authorList>
    </citation>
    <scope>NUCLEOTIDE SEQUENCE [LARGE SCALE GENOMIC DNA]</scope>
    <source>
        <strain evidence="7">QSDP1</strain>
    </source>
</reference>
<dbReference type="eggNOG" id="ENOG502RHWP">
    <property type="taxonomic scope" value="Eukaryota"/>
</dbReference>
<dbReference type="Pfam" id="PF16088">
    <property type="entry name" value="BORCS7"/>
    <property type="match status" value="1"/>
</dbReference>
<evidence type="ECO:0000313" key="6">
    <source>
        <dbReference type="EMBL" id="EGC34616.1"/>
    </source>
</evidence>
<dbReference type="OrthoDB" id="2324860at2759"/>
<evidence type="ECO:0000256" key="4">
    <source>
        <dbReference type="ARBA" id="ARBA00023136"/>
    </source>
</evidence>
<name>F0ZN49_DICPU</name>
<evidence type="ECO:0000256" key="1">
    <source>
        <dbReference type="ARBA" id="ARBA00004656"/>
    </source>
</evidence>
<keyword evidence="5" id="KW-0458">Lysosome</keyword>
<evidence type="ECO:0000256" key="5">
    <source>
        <dbReference type="ARBA" id="ARBA00023228"/>
    </source>
</evidence>